<dbReference type="PANTHER" id="PTHR42760">
    <property type="entry name" value="SHORT-CHAIN DEHYDROGENASES/REDUCTASES FAMILY MEMBER"/>
    <property type="match status" value="1"/>
</dbReference>
<dbReference type="SUPFAM" id="SSF51735">
    <property type="entry name" value="NAD(P)-binding Rossmann-fold domains"/>
    <property type="match status" value="1"/>
</dbReference>
<dbReference type="PROSITE" id="PS00061">
    <property type="entry name" value="ADH_SHORT"/>
    <property type="match status" value="1"/>
</dbReference>
<comment type="similarity">
    <text evidence="1">Belongs to the short-chain dehydrogenases/reductases (SDR) family.</text>
</comment>
<dbReference type="InterPro" id="IPR036291">
    <property type="entry name" value="NAD(P)-bd_dom_sf"/>
</dbReference>
<reference evidence="3" key="2">
    <citation type="submission" date="2015-01" db="EMBL/GenBank/DDBJ databases">
        <title>Complete genome sequence of Methylobacterium aquaticum strain 22A.</title>
        <authorList>
            <person name="Tani A."/>
            <person name="Ogura Y."/>
            <person name="Hayashi T."/>
        </authorList>
    </citation>
    <scope>NUCLEOTIDE SEQUENCE [LARGE SCALE GENOMIC DNA]</scope>
    <source>
        <strain evidence="3">MA-22A</strain>
    </source>
</reference>
<dbReference type="AlphaFoldDB" id="A0A0C6FL25"/>
<dbReference type="InterPro" id="IPR002347">
    <property type="entry name" value="SDR_fam"/>
</dbReference>
<reference evidence="2 3" key="1">
    <citation type="journal article" date="2015" name="Genome Announc.">
        <title>Complete Genome Sequence of Methylobacterium aquaticum Strain 22A, Isolated from Racomitrium japonicum Moss.</title>
        <authorList>
            <person name="Tani A."/>
            <person name="Ogura Y."/>
            <person name="Hayashi T."/>
            <person name="Kimbara K."/>
        </authorList>
    </citation>
    <scope>NUCLEOTIDE SEQUENCE [LARGE SCALE GENOMIC DNA]</scope>
    <source>
        <strain evidence="2 3">MA-22A</strain>
    </source>
</reference>
<dbReference type="STRING" id="270351.Maq22A_c13140"/>
<dbReference type="FunFam" id="3.40.50.720:FF:000084">
    <property type="entry name" value="Short-chain dehydrogenase reductase"/>
    <property type="match status" value="1"/>
</dbReference>
<dbReference type="PANTHER" id="PTHR42760:SF129">
    <property type="entry name" value="OXIDOREDUCTASE"/>
    <property type="match status" value="1"/>
</dbReference>
<dbReference type="EMBL" id="AP014704">
    <property type="protein sequence ID" value="BAQ45854.1"/>
    <property type="molecule type" value="Genomic_DNA"/>
</dbReference>
<dbReference type="Gene3D" id="3.40.50.720">
    <property type="entry name" value="NAD(P)-binding Rossmann-like Domain"/>
    <property type="match status" value="1"/>
</dbReference>
<dbReference type="NCBIfam" id="NF009466">
    <property type="entry name" value="PRK12826.1-2"/>
    <property type="match status" value="1"/>
</dbReference>
<dbReference type="InterPro" id="IPR020904">
    <property type="entry name" value="Sc_DH/Rdtase_CS"/>
</dbReference>
<dbReference type="KEGG" id="maqu:Maq22A_c13140"/>
<evidence type="ECO:0000313" key="3">
    <source>
        <dbReference type="Proteomes" id="UP000061432"/>
    </source>
</evidence>
<dbReference type="PRINTS" id="PR00080">
    <property type="entry name" value="SDRFAMILY"/>
</dbReference>
<sequence>MTSPRSFPNRFEGRTALVTGGASGIGLSVAARLRAEGATVALWDLNAKALEAAKAESGGADARAIDIADAAAVEAAMTGTLAALGGRLDVLVCSAGITGPNTTLRDYPVDAWQRVIDVNLNGLFYCNRAAVPAMEAGGYGRIVNVASIAGKEGNPNASAYSASKAGVIGLTKSLGKELAKSEIRVNCVTPAAVRTAIFDQMTQQHIDFMLSKIPIGRFGAIDEVTSLICFLASEEASFSTGAVFDVSGGRATY</sequence>
<evidence type="ECO:0000313" key="2">
    <source>
        <dbReference type="EMBL" id="BAQ45854.1"/>
    </source>
</evidence>
<dbReference type="OrthoDB" id="9803333at2"/>
<organism evidence="2 3">
    <name type="scientific">Methylobacterium aquaticum</name>
    <dbReference type="NCBI Taxonomy" id="270351"/>
    <lineage>
        <taxon>Bacteria</taxon>
        <taxon>Pseudomonadati</taxon>
        <taxon>Pseudomonadota</taxon>
        <taxon>Alphaproteobacteria</taxon>
        <taxon>Hyphomicrobiales</taxon>
        <taxon>Methylobacteriaceae</taxon>
        <taxon>Methylobacterium</taxon>
    </lineage>
</organism>
<dbReference type="Proteomes" id="UP000061432">
    <property type="component" value="Chromosome"/>
</dbReference>
<evidence type="ECO:0000256" key="1">
    <source>
        <dbReference type="ARBA" id="ARBA00006484"/>
    </source>
</evidence>
<dbReference type="PRINTS" id="PR00081">
    <property type="entry name" value="GDHRDH"/>
</dbReference>
<name>A0A0C6FL25_9HYPH</name>
<dbReference type="GO" id="GO:0016616">
    <property type="term" value="F:oxidoreductase activity, acting on the CH-OH group of donors, NAD or NADP as acceptor"/>
    <property type="evidence" value="ECO:0007669"/>
    <property type="project" value="TreeGrafter"/>
</dbReference>
<proteinExistence type="inferred from homology"/>
<gene>
    <name evidence="2" type="primary">fabG</name>
    <name evidence="2" type="ORF">Maq22A_c13140</name>
</gene>
<dbReference type="PATRIC" id="fig|270351.10.peg.2539"/>
<accession>A0A0C6FL25</accession>
<protein>
    <submittedName>
        <fullName evidence="2">3-oxoacyl-ACP reductase</fullName>
    </submittedName>
</protein>
<dbReference type="GO" id="GO:0030497">
    <property type="term" value="P:fatty acid elongation"/>
    <property type="evidence" value="ECO:0007669"/>
    <property type="project" value="TreeGrafter"/>
</dbReference>
<dbReference type="Pfam" id="PF13561">
    <property type="entry name" value="adh_short_C2"/>
    <property type="match status" value="1"/>
</dbReference>
<dbReference type="RefSeq" id="WP_060847112.1">
    <property type="nucleotide sequence ID" value="NZ_AP014704.1"/>
</dbReference>